<dbReference type="Gene3D" id="1.20.120.1910">
    <property type="entry name" value="Cysteine-tRNA ligase, C-terminal anti-codon recognition domain"/>
    <property type="match status" value="1"/>
</dbReference>
<evidence type="ECO:0000256" key="7">
    <source>
        <dbReference type="ARBA" id="ARBA00022741"/>
    </source>
</evidence>
<dbReference type="RefSeq" id="WP_013516630.1">
    <property type="nucleotide sequence ID" value="NC_014909.2"/>
</dbReference>
<evidence type="ECO:0000256" key="12">
    <source>
        <dbReference type="HAMAP-Rule" id="MF_00041"/>
    </source>
</evidence>
<dbReference type="EC" id="6.1.1.16" evidence="12"/>
<dbReference type="Pfam" id="PF01406">
    <property type="entry name" value="tRNA-synt_1e"/>
    <property type="match status" value="1"/>
</dbReference>
<comment type="subunit">
    <text evidence="3 12">Monomer.</text>
</comment>
<feature type="binding site" evidence="12">
    <location>
        <position position="234"/>
    </location>
    <ligand>
        <name>Zn(2+)</name>
        <dbReference type="ChEBI" id="CHEBI:29105"/>
    </ligand>
</feature>
<reference evidence="14 15" key="1">
    <citation type="journal article" date="2010" name="BMC Genomics">
        <title>Unprecedented loss of ammonia assimilation capability in a urease-encoding bacterial mutualist.</title>
        <authorList>
            <person name="Williams L.E."/>
            <person name="Wernegreen J.J."/>
        </authorList>
    </citation>
    <scope>NUCLEOTIDE SEQUENCE [LARGE SCALE GENOMIC DNA]</scope>
    <source>
        <strain evidence="14 15">BVAF</strain>
    </source>
</reference>
<dbReference type="InterPro" id="IPR009080">
    <property type="entry name" value="tRNAsynth_Ia_anticodon-bd"/>
</dbReference>
<dbReference type="PRINTS" id="PR00983">
    <property type="entry name" value="TRNASYNTHCYS"/>
</dbReference>
<evidence type="ECO:0000256" key="10">
    <source>
        <dbReference type="ARBA" id="ARBA00022917"/>
    </source>
</evidence>
<dbReference type="Proteomes" id="UP000007464">
    <property type="component" value="Chromosome"/>
</dbReference>
<keyword evidence="6 12" id="KW-0479">Metal-binding</keyword>
<dbReference type="GO" id="GO:0005524">
    <property type="term" value="F:ATP binding"/>
    <property type="evidence" value="ECO:0007669"/>
    <property type="project" value="UniProtKB-UniRule"/>
</dbReference>
<feature type="short sequence motif" description="'HIGH' region" evidence="12">
    <location>
        <begin position="30"/>
        <end position="40"/>
    </location>
</feature>
<evidence type="ECO:0000256" key="5">
    <source>
        <dbReference type="ARBA" id="ARBA00022598"/>
    </source>
</evidence>
<dbReference type="SUPFAM" id="SSF47323">
    <property type="entry name" value="Anticodon-binding domain of a subclass of class I aminoacyl-tRNA synthetases"/>
    <property type="match status" value="1"/>
</dbReference>
<dbReference type="Pfam" id="PF23493">
    <property type="entry name" value="CysS_C"/>
    <property type="match status" value="1"/>
</dbReference>
<dbReference type="FunFam" id="3.40.50.620:FF:000009">
    <property type="entry name" value="Cysteine--tRNA ligase"/>
    <property type="match status" value="1"/>
</dbReference>
<dbReference type="InterPro" id="IPR032678">
    <property type="entry name" value="tRNA-synt_1_cat_dom"/>
</dbReference>
<dbReference type="EMBL" id="CP002189">
    <property type="protein sequence ID" value="ADV33705.1"/>
    <property type="molecule type" value="Genomic_DNA"/>
</dbReference>
<evidence type="ECO:0000256" key="9">
    <source>
        <dbReference type="ARBA" id="ARBA00022840"/>
    </source>
</evidence>
<dbReference type="CDD" id="cd00672">
    <property type="entry name" value="CysRS_core"/>
    <property type="match status" value="1"/>
</dbReference>
<evidence type="ECO:0000313" key="15">
    <source>
        <dbReference type="Proteomes" id="UP000007464"/>
    </source>
</evidence>
<dbReference type="SMART" id="SM00840">
    <property type="entry name" value="DALR_2"/>
    <property type="match status" value="1"/>
</dbReference>
<comment type="subcellular location">
    <subcellularLocation>
        <location evidence="1 12">Cytoplasm</location>
    </subcellularLocation>
</comment>
<dbReference type="OrthoDB" id="9815130at2"/>
<keyword evidence="7 12" id="KW-0547">Nucleotide-binding</keyword>
<evidence type="ECO:0000256" key="1">
    <source>
        <dbReference type="ARBA" id="ARBA00004496"/>
    </source>
</evidence>
<dbReference type="CDD" id="cd07963">
    <property type="entry name" value="Anticodon_Ia_Cys"/>
    <property type="match status" value="1"/>
</dbReference>
<organism evidence="14 15">
    <name type="scientific">Blochmanniella vafra (strain BVAF)</name>
    <dbReference type="NCBI Taxonomy" id="859654"/>
    <lineage>
        <taxon>Bacteria</taxon>
        <taxon>Pseudomonadati</taxon>
        <taxon>Pseudomonadota</taxon>
        <taxon>Gammaproteobacteria</taxon>
        <taxon>Enterobacterales</taxon>
        <taxon>Enterobacteriaceae</taxon>
        <taxon>ant endosymbionts</taxon>
        <taxon>Candidatus Blochmanniella</taxon>
    </lineage>
</organism>
<keyword evidence="9 12" id="KW-0067">ATP-binding</keyword>
<name>E8Q6V8_BLOVB</name>
<dbReference type="HAMAP" id="MF_00041">
    <property type="entry name" value="Cys_tRNA_synth"/>
    <property type="match status" value="1"/>
</dbReference>
<dbReference type="InterPro" id="IPR014729">
    <property type="entry name" value="Rossmann-like_a/b/a_fold"/>
</dbReference>
<comment type="catalytic activity">
    <reaction evidence="12">
        <text>tRNA(Cys) + L-cysteine + ATP = L-cysteinyl-tRNA(Cys) + AMP + diphosphate</text>
        <dbReference type="Rhea" id="RHEA:17773"/>
        <dbReference type="Rhea" id="RHEA-COMP:9661"/>
        <dbReference type="Rhea" id="RHEA-COMP:9679"/>
        <dbReference type="ChEBI" id="CHEBI:30616"/>
        <dbReference type="ChEBI" id="CHEBI:33019"/>
        <dbReference type="ChEBI" id="CHEBI:35235"/>
        <dbReference type="ChEBI" id="CHEBI:78442"/>
        <dbReference type="ChEBI" id="CHEBI:78517"/>
        <dbReference type="ChEBI" id="CHEBI:456215"/>
        <dbReference type="EC" id="6.1.1.16"/>
    </reaction>
</comment>
<keyword evidence="10 12" id="KW-0648">Protein biosynthesis</keyword>
<keyword evidence="11 12" id="KW-0030">Aminoacyl-tRNA synthetase</keyword>
<evidence type="ECO:0000256" key="6">
    <source>
        <dbReference type="ARBA" id="ARBA00022723"/>
    </source>
</evidence>
<evidence type="ECO:0000256" key="2">
    <source>
        <dbReference type="ARBA" id="ARBA00005594"/>
    </source>
</evidence>
<evidence type="ECO:0000256" key="11">
    <source>
        <dbReference type="ARBA" id="ARBA00023146"/>
    </source>
</evidence>
<gene>
    <name evidence="12 14" type="primary">cysS</name>
    <name evidence="14" type="ordered locus">BVAF_307</name>
</gene>
<keyword evidence="4 12" id="KW-0963">Cytoplasm</keyword>
<feature type="binding site" evidence="12">
    <location>
        <position position="209"/>
    </location>
    <ligand>
        <name>Zn(2+)</name>
        <dbReference type="ChEBI" id="CHEBI:29105"/>
    </ligand>
</feature>
<dbReference type="InterPro" id="IPR056411">
    <property type="entry name" value="CysS_C"/>
</dbReference>
<comment type="cofactor">
    <cofactor evidence="12">
        <name>Zn(2+)</name>
        <dbReference type="ChEBI" id="CHEBI:29105"/>
    </cofactor>
    <text evidence="12">Binds 1 zinc ion per subunit.</text>
</comment>
<feature type="short sequence motif" description="'KMSKS' region" evidence="12">
    <location>
        <begin position="269"/>
        <end position="273"/>
    </location>
</feature>
<protein>
    <recommendedName>
        <fullName evidence="12">Cysteine--tRNA ligase</fullName>
        <ecNumber evidence="12">6.1.1.16</ecNumber>
    </recommendedName>
    <alternativeName>
        <fullName evidence="12">Cysteinyl-tRNA synthetase</fullName>
        <shortName evidence="12">CysRS</shortName>
    </alternativeName>
</protein>
<dbReference type="AlphaFoldDB" id="E8Q6V8"/>
<dbReference type="GO" id="GO:0006423">
    <property type="term" value="P:cysteinyl-tRNA aminoacylation"/>
    <property type="evidence" value="ECO:0007669"/>
    <property type="project" value="UniProtKB-UniRule"/>
</dbReference>
<dbReference type="NCBIfam" id="TIGR00435">
    <property type="entry name" value="cysS"/>
    <property type="match status" value="1"/>
</dbReference>
<dbReference type="InterPro" id="IPR015803">
    <property type="entry name" value="Cys-tRNA-ligase"/>
</dbReference>
<feature type="binding site" evidence="12">
    <location>
        <position position="28"/>
    </location>
    <ligand>
        <name>Zn(2+)</name>
        <dbReference type="ChEBI" id="CHEBI:29105"/>
    </ligand>
</feature>
<dbReference type="HOGENOM" id="CLU_013528_0_1_6"/>
<dbReference type="Pfam" id="PF09190">
    <property type="entry name" value="DALR_2"/>
    <property type="match status" value="1"/>
</dbReference>
<dbReference type="GO" id="GO:0004817">
    <property type="term" value="F:cysteine-tRNA ligase activity"/>
    <property type="evidence" value="ECO:0007669"/>
    <property type="project" value="UniProtKB-UniRule"/>
</dbReference>
<feature type="binding site" evidence="12">
    <location>
        <position position="238"/>
    </location>
    <ligand>
        <name>Zn(2+)</name>
        <dbReference type="ChEBI" id="CHEBI:29105"/>
    </ligand>
</feature>
<dbReference type="SUPFAM" id="SSF52374">
    <property type="entry name" value="Nucleotidylyl transferase"/>
    <property type="match status" value="1"/>
</dbReference>
<dbReference type="InterPro" id="IPR024909">
    <property type="entry name" value="Cys-tRNA/MSH_ligase"/>
</dbReference>
<dbReference type="PANTHER" id="PTHR10890">
    <property type="entry name" value="CYSTEINYL-TRNA SYNTHETASE"/>
    <property type="match status" value="1"/>
</dbReference>
<dbReference type="PANTHER" id="PTHR10890:SF3">
    <property type="entry name" value="CYSTEINE--TRNA LIGASE, CYTOPLASMIC"/>
    <property type="match status" value="1"/>
</dbReference>
<accession>E8Q6V8</accession>
<feature type="binding site" evidence="12">
    <location>
        <position position="272"/>
    </location>
    <ligand>
        <name>ATP</name>
        <dbReference type="ChEBI" id="CHEBI:30616"/>
    </ligand>
</feature>
<dbReference type="InterPro" id="IPR015273">
    <property type="entry name" value="Cys-tRNA-synt_Ia_DALR"/>
</dbReference>
<evidence type="ECO:0000259" key="13">
    <source>
        <dbReference type="SMART" id="SM00840"/>
    </source>
</evidence>
<dbReference type="GO" id="GO:0008270">
    <property type="term" value="F:zinc ion binding"/>
    <property type="evidence" value="ECO:0007669"/>
    <property type="project" value="UniProtKB-UniRule"/>
</dbReference>
<feature type="domain" description="Cysteinyl-tRNA synthetase class Ia DALR" evidence="13">
    <location>
        <begin position="346"/>
        <end position="408"/>
    </location>
</feature>
<keyword evidence="8 12" id="KW-0862">Zinc</keyword>
<evidence type="ECO:0000313" key="14">
    <source>
        <dbReference type="EMBL" id="ADV33705.1"/>
    </source>
</evidence>
<dbReference type="KEGG" id="bva:BVAF_307"/>
<dbReference type="Gene3D" id="3.40.50.620">
    <property type="entry name" value="HUPs"/>
    <property type="match status" value="1"/>
</dbReference>
<dbReference type="GO" id="GO:0005829">
    <property type="term" value="C:cytosol"/>
    <property type="evidence" value="ECO:0007669"/>
    <property type="project" value="TreeGrafter"/>
</dbReference>
<dbReference type="STRING" id="859654.BVAF_307"/>
<evidence type="ECO:0000256" key="4">
    <source>
        <dbReference type="ARBA" id="ARBA00022490"/>
    </source>
</evidence>
<comment type="similarity">
    <text evidence="2 12">Belongs to the class-I aminoacyl-tRNA synthetase family.</text>
</comment>
<evidence type="ECO:0000256" key="8">
    <source>
        <dbReference type="ARBA" id="ARBA00022833"/>
    </source>
</evidence>
<proteinExistence type="inferred from homology"/>
<keyword evidence="15" id="KW-1185">Reference proteome</keyword>
<evidence type="ECO:0000256" key="3">
    <source>
        <dbReference type="ARBA" id="ARBA00011245"/>
    </source>
</evidence>
<keyword evidence="5 12" id="KW-0436">Ligase</keyword>
<sequence>MLKIFNTLTQKKEILKPINFNTIKLYVCGVTVYDLCHLGHARTFSIFDTIIRYLNYCGYQVEYTRNITDIDDKIIQRAFSHHETIVQFTNRMIQEMYIDLDNLNILRPKHEPKVTNYIDTIINCIHLLLKKKHAYITRNGDVMFSINTANKYGILSRNKKLIQSISKYTNHNTIKKNSADFVLWKSAKFNEPYWMSPWSKGRPGWHIECSAISHNILGKNIDIHGGGSDLMFPHHENEIAQSACAYSIDPNVYVNIWMHVGMLLLNNEKMSKSLNNFFTIREILKKYDPETIRYFLLSAHYRNQLKYNDNNMKSAQLALKRLYIALYGINPIVHSANDEERYFTLKFIEKMNDDFNTPEAYSVLFEMAHELNRLKSKHYYIRAQRLATQLKLLANILGILYQNPENYLQCQVSKNKNPFEIEKIQKLIQIREDARKNKNWELADKIRTQLTTLGVILEDEPEGKTRWR</sequence>